<dbReference type="Proteomes" id="UP000828390">
    <property type="component" value="Unassembled WGS sequence"/>
</dbReference>
<comment type="caution">
    <text evidence="1">The sequence shown here is derived from an EMBL/GenBank/DDBJ whole genome shotgun (WGS) entry which is preliminary data.</text>
</comment>
<protein>
    <submittedName>
        <fullName evidence="1">Uncharacterized protein</fullName>
    </submittedName>
</protein>
<dbReference type="EMBL" id="JAIWYP010000016">
    <property type="protein sequence ID" value="KAH3697531.1"/>
    <property type="molecule type" value="Genomic_DNA"/>
</dbReference>
<accession>A0A9D3YEA2</accession>
<keyword evidence="2" id="KW-1185">Reference proteome</keyword>
<reference evidence="1" key="2">
    <citation type="submission" date="2020-11" db="EMBL/GenBank/DDBJ databases">
        <authorList>
            <person name="McCartney M.A."/>
            <person name="Auch B."/>
            <person name="Kono T."/>
            <person name="Mallez S."/>
            <person name="Becker A."/>
            <person name="Gohl D.M."/>
            <person name="Silverstein K.A.T."/>
            <person name="Koren S."/>
            <person name="Bechman K.B."/>
            <person name="Herman A."/>
            <person name="Abrahante J.E."/>
            <person name="Garbe J."/>
        </authorList>
    </citation>
    <scope>NUCLEOTIDE SEQUENCE</scope>
    <source>
        <strain evidence="1">Duluth1</strain>
        <tissue evidence="1">Whole animal</tissue>
    </source>
</reference>
<reference evidence="1" key="1">
    <citation type="journal article" date="2019" name="bioRxiv">
        <title>The Genome of the Zebra Mussel, Dreissena polymorpha: A Resource for Invasive Species Research.</title>
        <authorList>
            <person name="McCartney M.A."/>
            <person name="Auch B."/>
            <person name="Kono T."/>
            <person name="Mallez S."/>
            <person name="Zhang Y."/>
            <person name="Obille A."/>
            <person name="Becker A."/>
            <person name="Abrahante J.E."/>
            <person name="Garbe J."/>
            <person name="Badalamenti J.P."/>
            <person name="Herman A."/>
            <person name="Mangelson H."/>
            <person name="Liachko I."/>
            <person name="Sullivan S."/>
            <person name="Sone E.D."/>
            <person name="Koren S."/>
            <person name="Silverstein K.A.T."/>
            <person name="Beckman K.B."/>
            <person name="Gohl D.M."/>
        </authorList>
    </citation>
    <scope>NUCLEOTIDE SEQUENCE</scope>
    <source>
        <strain evidence="1">Duluth1</strain>
        <tissue evidence="1">Whole animal</tissue>
    </source>
</reference>
<evidence type="ECO:0000313" key="2">
    <source>
        <dbReference type="Proteomes" id="UP000828390"/>
    </source>
</evidence>
<organism evidence="1 2">
    <name type="scientific">Dreissena polymorpha</name>
    <name type="common">Zebra mussel</name>
    <name type="synonym">Mytilus polymorpha</name>
    <dbReference type="NCBI Taxonomy" id="45954"/>
    <lineage>
        <taxon>Eukaryota</taxon>
        <taxon>Metazoa</taxon>
        <taxon>Spiralia</taxon>
        <taxon>Lophotrochozoa</taxon>
        <taxon>Mollusca</taxon>
        <taxon>Bivalvia</taxon>
        <taxon>Autobranchia</taxon>
        <taxon>Heteroconchia</taxon>
        <taxon>Euheterodonta</taxon>
        <taxon>Imparidentia</taxon>
        <taxon>Neoheterodontei</taxon>
        <taxon>Myida</taxon>
        <taxon>Dreissenoidea</taxon>
        <taxon>Dreissenidae</taxon>
        <taxon>Dreissena</taxon>
    </lineage>
</organism>
<dbReference type="AlphaFoldDB" id="A0A9D3YEA2"/>
<name>A0A9D3YEA2_DREPO</name>
<sequence>MCSSYMGLVHSSSKGVSGRDVSSSCAGIGDSVAKTGSLIGVAVYKWLGSFLGKGQGSSLCGEHGRLRMGIYASTLEVGPAGRDMVSGAFVSTVTTVSASFHPASQSSILLSFGACEVALHT</sequence>
<evidence type="ECO:0000313" key="1">
    <source>
        <dbReference type="EMBL" id="KAH3697531.1"/>
    </source>
</evidence>
<proteinExistence type="predicted"/>
<gene>
    <name evidence="1" type="ORF">DPMN_085033</name>
</gene>